<dbReference type="InterPro" id="IPR003660">
    <property type="entry name" value="HAMP_dom"/>
</dbReference>
<feature type="domain" description="HAMP" evidence="13">
    <location>
        <begin position="314"/>
        <end position="366"/>
    </location>
</feature>
<dbReference type="Gene3D" id="3.40.50.2300">
    <property type="match status" value="3"/>
</dbReference>
<feature type="domain" description="Response regulatory" evidence="12">
    <location>
        <begin position="1086"/>
        <end position="1204"/>
    </location>
</feature>
<dbReference type="Gene3D" id="3.30.565.10">
    <property type="entry name" value="Histidine kinase-like ATPase, C-terminal domain"/>
    <property type="match status" value="1"/>
</dbReference>
<comment type="catalytic activity">
    <reaction evidence="1">
        <text>ATP + protein L-histidine = ADP + protein N-phospho-L-histidine.</text>
        <dbReference type="EC" id="2.7.13.3"/>
    </reaction>
</comment>
<feature type="modified residue" description="4-aspartylphosphate" evidence="8">
    <location>
        <position position="1137"/>
    </location>
</feature>
<dbReference type="PRINTS" id="PR00344">
    <property type="entry name" value="BCTRLSENSOR"/>
</dbReference>
<dbReference type="InterPro" id="IPR003661">
    <property type="entry name" value="HisK_dim/P_dom"/>
</dbReference>
<dbReference type="InterPro" id="IPR011006">
    <property type="entry name" value="CheY-like_superfamily"/>
</dbReference>
<dbReference type="InterPro" id="IPR036097">
    <property type="entry name" value="HisK_dim/P_sf"/>
</dbReference>
<accession>A0A1H5WEX9</accession>
<evidence type="ECO:0000256" key="1">
    <source>
        <dbReference type="ARBA" id="ARBA00000085"/>
    </source>
</evidence>
<dbReference type="Pfam" id="PF00512">
    <property type="entry name" value="HisKA"/>
    <property type="match status" value="1"/>
</dbReference>
<dbReference type="PANTHER" id="PTHR45339:SF1">
    <property type="entry name" value="HYBRID SIGNAL TRANSDUCTION HISTIDINE KINASE J"/>
    <property type="match status" value="1"/>
</dbReference>
<feature type="domain" description="Response regulatory" evidence="12">
    <location>
        <begin position="964"/>
        <end position="1077"/>
    </location>
</feature>
<dbReference type="SUPFAM" id="SSF55781">
    <property type="entry name" value="GAF domain-like"/>
    <property type="match status" value="1"/>
</dbReference>
<keyword evidence="5" id="KW-0808">Transferase</keyword>
<dbReference type="InterPro" id="IPR004358">
    <property type="entry name" value="Sig_transdc_His_kin-like_C"/>
</dbReference>
<evidence type="ECO:0000313" key="15">
    <source>
        <dbReference type="Proteomes" id="UP000236737"/>
    </source>
</evidence>
<evidence type="ECO:0000256" key="8">
    <source>
        <dbReference type="PROSITE-ProRule" id="PRU00169"/>
    </source>
</evidence>
<dbReference type="CDD" id="cd00082">
    <property type="entry name" value="HisKA"/>
    <property type="match status" value="1"/>
</dbReference>
<dbReference type="GO" id="GO:0016020">
    <property type="term" value="C:membrane"/>
    <property type="evidence" value="ECO:0007669"/>
    <property type="project" value="UniProtKB-SubCell"/>
</dbReference>
<dbReference type="SUPFAM" id="SSF55874">
    <property type="entry name" value="ATPase domain of HSP90 chaperone/DNA topoisomerase II/histidine kinase"/>
    <property type="match status" value="1"/>
</dbReference>
<dbReference type="SMART" id="SM00388">
    <property type="entry name" value="HisKA"/>
    <property type="match status" value="1"/>
</dbReference>
<keyword evidence="9" id="KW-0175">Coiled coil</keyword>
<reference evidence="15" key="1">
    <citation type="submission" date="2016-10" db="EMBL/GenBank/DDBJ databases">
        <authorList>
            <person name="Varghese N."/>
            <person name="Submissions S."/>
        </authorList>
    </citation>
    <scope>NUCLEOTIDE SEQUENCE [LARGE SCALE GENOMIC DNA]</scope>
    <source>
        <strain evidence="15">CGMCC 1.9230</strain>
    </source>
</reference>
<dbReference type="SMART" id="SM00387">
    <property type="entry name" value="HATPase_c"/>
    <property type="match status" value="1"/>
</dbReference>
<dbReference type="InterPro" id="IPR036890">
    <property type="entry name" value="HATPase_C_sf"/>
</dbReference>
<evidence type="ECO:0000259" key="13">
    <source>
        <dbReference type="PROSITE" id="PS50885"/>
    </source>
</evidence>
<dbReference type="EMBL" id="FNVP01000004">
    <property type="protein sequence ID" value="SEF97741.1"/>
    <property type="molecule type" value="Genomic_DNA"/>
</dbReference>
<evidence type="ECO:0000256" key="2">
    <source>
        <dbReference type="ARBA" id="ARBA00004370"/>
    </source>
</evidence>
<keyword evidence="7" id="KW-0902">Two-component regulatory system</keyword>
<dbReference type="GO" id="GO:0000155">
    <property type="term" value="F:phosphorelay sensor kinase activity"/>
    <property type="evidence" value="ECO:0007669"/>
    <property type="project" value="InterPro"/>
</dbReference>
<protein>
    <recommendedName>
        <fullName evidence="3">histidine kinase</fullName>
        <ecNumber evidence="3">2.7.13.3</ecNumber>
    </recommendedName>
</protein>
<feature type="transmembrane region" description="Helical" evidence="10">
    <location>
        <begin position="6"/>
        <end position="27"/>
    </location>
</feature>
<dbReference type="FunFam" id="3.30.565.10:FF:000010">
    <property type="entry name" value="Sensor histidine kinase RcsC"/>
    <property type="match status" value="1"/>
</dbReference>
<feature type="modified residue" description="4-aspartylphosphate" evidence="8">
    <location>
        <position position="1013"/>
    </location>
</feature>
<dbReference type="Pfam" id="PF02518">
    <property type="entry name" value="HATPase_c"/>
    <property type="match status" value="1"/>
</dbReference>
<feature type="transmembrane region" description="Helical" evidence="10">
    <location>
        <begin position="291"/>
        <end position="313"/>
    </location>
</feature>
<evidence type="ECO:0000256" key="10">
    <source>
        <dbReference type="SAM" id="Phobius"/>
    </source>
</evidence>
<keyword evidence="4 8" id="KW-0597">Phosphoprotein</keyword>
<evidence type="ECO:0000259" key="11">
    <source>
        <dbReference type="PROSITE" id="PS50109"/>
    </source>
</evidence>
<dbReference type="Proteomes" id="UP000236737">
    <property type="component" value="Unassembled WGS sequence"/>
</dbReference>
<dbReference type="PANTHER" id="PTHR45339">
    <property type="entry name" value="HYBRID SIGNAL TRANSDUCTION HISTIDINE KINASE J"/>
    <property type="match status" value="1"/>
</dbReference>
<feature type="modified residue" description="4-aspartylphosphate" evidence="8">
    <location>
        <position position="1283"/>
    </location>
</feature>
<proteinExistence type="predicted"/>
<evidence type="ECO:0000259" key="12">
    <source>
        <dbReference type="PROSITE" id="PS50110"/>
    </source>
</evidence>
<dbReference type="Gene3D" id="3.30.450.40">
    <property type="match status" value="1"/>
</dbReference>
<dbReference type="CDD" id="cd00156">
    <property type="entry name" value="REC"/>
    <property type="match status" value="2"/>
</dbReference>
<evidence type="ECO:0000256" key="4">
    <source>
        <dbReference type="ARBA" id="ARBA00022553"/>
    </source>
</evidence>
<keyword evidence="10" id="KW-0472">Membrane</keyword>
<dbReference type="PROSITE" id="PS50109">
    <property type="entry name" value="HIS_KIN"/>
    <property type="match status" value="1"/>
</dbReference>
<dbReference type="Gene3D" id="1.10.287.130">
    <property type="match status" value="1"/>
</dbReference>
<keyword evidence="6 14" id="KW-0418">Kinase</keyword>
<feature type="domain" description="Histidine kinase" evidence="11">
    <location>
        <begin position="676"/>
        <end position="912"/>
    </location>
</feature>
<organism evidence="14 15">
    <name type="scientific">Flavobacterium urumqiense</name>
    <dbReference type="NCBI Taxonomy" id="935224"/>
    <lineage>
        <taxon>Bacteria</taxon>
        <taxon>Pseudomonadati</taxon>
        <taxon>Bacteroidota</taxon>
        <taxon>Flavobacteriia</taxon>
        <taxon>Flavobacteriales</taxon>
        <taxon>Flavobacteriaceae</taxon>
        <taxon>Flavobacterium</taxon>
    </lineage>
</organism>
<evidence type="ECO:0000256" key="9">
    <source>
        <dbReference type="SAM" id="Coils"/>
    </source>
</evidence>
<feature type="coiled-coil region" evidence="9">
    <location>
        <begin position="576"/>
        <end position="648"/>
    </location>
</feature>
<dbReference type="SUPFAM" id="SSF52172">
    <property type="entry name" value="CheY-like"/>
    <property type="match status" value="3"/>
</dbReference>
<dbReference type="CDD" id="cd16922">
    <property type="entry name" value="HATPase_EvgS-ArcB-TorS-like"/>
    <property type="match status" value="1"/>
</dbReference>
<dbReference type="SMART" id="SM00448">
    <property type="entry name" value="REC"/>
    <property type="match status" value="3"/>
</dbReference>
<keyword evidence="10" id="KW-1133">Transmembrane helix</keyword>
<keyword evidence="10" id="KW-0812">Transmembrane</keyword>
<dbReference type="PROSITE" id="PS50885">
    <property type="entry name" value="HAMP"/>
    <property type="match status" value="1"/>
</dbReference>
<feature type="domain" description="Response regulatory" evidence="12">
    <location>
        <begin position="1233"/>
        <end position="1350"/>
    </location>
</feature>
<keyword evidence="15" id="KW-1185">Reference proteome</keyword>
<dbReference type="Gene3D" id="6.10.340.10">
    <property type="match status" value="1"/>
</dbReference>
<evidence type="ECO:0000313" key="14">
    <source>
        <dbReference type="EMBL" id="SEF97741.1"/>
    </source>
</evidence>
<evidence type="ECO:0000256" key="5">
    <source>
        <dbReference type="ARBA" id="ARBA00022679"/>
    </source>
</evidence>
<dbReference type="InterPro" id="IPR001789">
    <property type="entry name" value="Sig_transdc_resp-reg_receiver"/>
</dbReference>
<dbReference type="InterPro" id="IPR005467">
    <property type="entry name" value="His_kinase_dom"/>
</dbReference>
<dbReference type="EC" id="2.7.13.3" evidence="3"/>
<dbReference type="SUPFAM" id="SSF47384">
    <property type="entry name" value="Homodimeric domain of signal transducing histidine kinase"/>
    <property type="match status" value="1"/>
</dbReference>
<dbReference type="Pfam" id="PF00072">
    <property type="entry name" value="Response_reg"/>
    <property type="match status" value="2"/>
</dbReference>
<evidence type="ECO:0000256" key="7">
    <source>
        <dbReference type="ARBA" id="ARBA00023012"/>
    </source>
</evidence>
<name>A0A1H5WEX9_9FLAO</name>
<dbReference type="PROSITE" id="PS50110">
    <property type="entry name" value="RESPONSE_REGULATORY"/>
    <property type="match status" value="3"/>
</dbReference>
<comment type="subcellular location">
    <subcellularLocation>
        <location evidence="2">Membrane</location>
    </subcellularLocation>
</comment>
<dbReference type="InterPro" id="IPR029016">
    <property type="entry name" value="GAF-like_dom_sf"/>
</dbReference>
<dbReference type="Pfam" id="PF13185">
    <property type="entry name" value="GAF_2"/>
    <property type="match status" value="1"/>
</dbReference>
<gene>
    <name evidence="14" type="ORF">SAMN04488130_104153</name>
</gene>
<evidence type="ECO:0000256" key="6">
    <source>
        <dbReference type="ARBA" id="ARBA00022777"/>
    </source>
</evidence>
<evidence type="ECO:0000256" key="3">
    <source>
        <dbReference type="ARBA" id="ARBA00012438"/>
    </source>
</evidence>
<dbReference type="InterPro" id="IPR003018">
    <property type="entry name" value="GAF"/>
</dbReference>
<dbReference type="InterPro" id="IPR003594">
    <property type="entry name" value="HATPase_dom"/>
</dbReference>
<sequence length="1352" mass="152896">MWKKLSIKFQLILILLIPFSGLIYITISNINFSLENYKNIEESVEKINNIAMLSEGIKLIGNERGLCNYSFFDASIKKGYLESRQKTNEWFLRSNIKDTLISNDLKKLYATILNIHENIDNKVETPIKSFVKYSAINENLINLIEREVVYNKYPKLTTLANNYTNYVLLKRSALLKRGVVMQSLIDKKNNDTLVDLYFQSKVYVRSVDFKLSHFKLDSINRGLYKFKNSKNFNTFNGNAQDIIDKKLNMSPELWWINSTMIVEKITKLEKDNLKHIVNFANIEKEAALRSVIILVVLLLLFLAITFILLYILVNNLSKSLNVISSTVKKISQGKIIRNPTIYGNSEFVDISNSFDQLLDGIKEQFDLSLKISSGHYGAKINLRSPNDTLNKSMNKMSLELKRMNEEYLERSKMRKSISAINNSILESSDLEEFGNNFCHTIAEQTQGCQANFYIINSSLDKNQLYKIGGYADHKNSPAAITIGEGLVGEVAKSNQQNCFNDLPNNYSYLSSSLGEFPYFNVLITPVSYKNKVIGVVEIGSLKNFNEDHKILLNTISESIGSAIEVYISNEDLKFSVNEINRKNNILQVQEEELRQSNEELNKQSMMLQQSEEELRTQASELEQTNAYLEEKSRELEIKNNEVVVKNEELVIAQEALNLKADEIAQSSKYKSEFLANMSHELRTPLNSILILSDLLKENNSGNLTNPQIDNLSVINSSGKDLLNLITDILDISKIEAGKVEIYPEDSIVERIYSDMDGLFRVQMEKKKIEFIMTISEDCPRKLHTDIGKLEQIIKNFLSNALKFTPENGRVAVRFSSSIYKSDFATETLAKVNSDEILSIHIEDNGIGISDENKKKLFQTFQQADSSTSRKYGGTGLGLFISKELAILLGGEVQFESELNKGSVFSVHIPVTFQDHKMELKESVAFAAKQMVAKITEIPKPSEAVLDLSENLSDDRNLVSVDDKTILIIEDDASFADILLQVAHDNGFKAIVAYQGETGYQYAKKYRPKAIILDMKLPGIDGWTVLKWLKEDKELQHIPVHVMSGMNREKLAKEMGAFDFLIKPITTDKLKNAFQSIDAQINKVFKKVLILEDDVSLNYSIKELVHNCDRNVICLQAHTFKEAEIILMNDSIDCAIMDIGLPDSMNIANIAALKKISKNDKINIIVNTGKSLTEEDQLELQNSADGIVIKTSNVTERLKDELLLFLDTVEMNTNNKVSKTVQNLLGGEVLKDKNILIVDDDIRNIYALSSALTTKGASILTAFNGVEALEVLKNNTTIDIVLMDIMMPEMDGFEATRKIRGNPKWKNLPIIALTAKAMKGDREEILNAGASDYQSKPIDIQQLISLISIWVYK</sequence>